<dbReference type="Pfam" id="PF08268">
    <property type="entry name" value="FBA_3"/>
    <property type="match status" value="1"/>
</dbReference>
<protein>
    <recommendedName>
        <fullName evidence="1">F-box domain-containing protein</fullName>
    </recommendedName>
</protein>
<name>A0AAF0WI44_DAUCS</name>
<dbReference type="InterPro" id="IPR050796">
    <property type="entry name" value="SCF_F-box_component"/>
</dbReference>
<reference evidence="2" key="1">
    <citation type="journal article" date="2016" name="Nat. Genet.">
        <title>A high-quality carrot genome assembly provides new insights into carotenoid accumulation and asterid genome evolution.</title>
        <authorList>
            <person name="Iorizzo M."/>
            <person name="Ellison S."/>
            <person name="Senalik D."/>
            <person name="Zeng P."/>
            <person name="Satapoomin P."/>
            <person name="Huang J."/>
            <person name="Bowman M."/>
            <person name="Iovene M."/>
            <person name="Sanseverino W."/>
            <person name="Cavagnaro P."/>
            <person name="Yildiz M."/>
            <person name="Macko-Podgorni A."/>
            <person name="Moranska E."/>
            <person name="Grzebelus E."/>
            <person name="Grzebelus D."/>
            <person name="Ashrafi H."/>
            <person name="Zheng Z."/>
            <person name="Cheng S."/>
            <person name="Spooner D."/>
            <person name="Van Deynze A."/>
            <person name="Simon P."/>
        </authorList>
    </citation>
    <scope>NUCLEOTIDE SEQUENCE</scope>
    <source>
        <tissue evidence="2">Leaf</tissue>
    </source>
</reference>
<dbReference type="EMBL" id="CP093344">
    <property type="protein sequence ID" value="WOG88758.1"/>
    <property type="molecule type" value="Genomic_DNA"/>
</dbReference>
<organism evidence="2 3">
    <name type="scientific">Daucus carota subsp. sativus</name>
    <name type="common">Carrot</name>
    <dbReference type="NCBI Taxonomy" id="79200"/>
    <lineage>
        <taxon>Eukaryota</taxon>
        <taxon>Viridiplantae</taxon>
        <taxon>Streptophyta</taxon>
        <taxon>Embryophyta</taxon>
        <taxon>Tracheophyta</taxon>
        <taxon>Spermatophyta</taxon>
        <taxon>Magnoliopsida</taxon>
        <taxon>eudicotyledons</taxon>
        <taxon>Gunneridae</taxon>
        <taxon>Pentapetalae</taxon>
        <taxon>asterids</taxon>
        <taxon>campanulids</taxon>
        <taxon>Apiales</taxon>
        <taxon>Apiaceae</taxon>
        <taxon>Apioideae</taxon>
        <taxon>Scandiceae</taxon>
        <taxon>Daucinae</taxon>
        <taxon>Daucus</taxon>
        <taxon>Daucus sect. Daucus</taxon>
    </lineage>
</organism>
<evidence type="ECO:0000313" key="2">
    <source>
        <dbReference type="EMBL" id="WOG88758.1"/>
    </source>
</evidence>
<dbReference type="Proteomes" id="UP000077755">
    <property type="component" value="Chromosome 2"/>
</dbReference>
<dbReference type="AlphaFoldDB" id="A0AAF0WI44"/>
<evidence type="ECO:0000259" key="1">
    <source>
        <dbReference type="SMART" id="SM00256"/>
    </source>
</evidence>
<dbReference type="PANTHER" id="PTHR31672">
    <property type="entry name" value="BNACNNG10540D PROTEIN"/>
    <property type="match status" value="1"/>
</dbReference>
<evidence type="ECO:0000313" key="3">
    <source>
        <dbReference type="Proteomes" id="UP000077755"/>
    </source>
</evidence>
<dbReference type="InterPro" id="IPR017451">
    <property type="entry name" value="F-box-assoc_interact_dom"/>
</dbReference>
<proteinExistence type="predicted"/>
<dbReference type="InterPro" id="IPR013187">
    <property type="entry name" value="F-box-assoc_dom_typ3"/>
</dbReference>
<gene>
    <name evidence="2" type="ORF">DCAR_0207993</name>
</gene>
<dbReference type="KEGG" id="dcr:108207664"/>
<dbReference type="InterPro" id="IPR001810">
    <property type="entry name" value="F-box_dom"/>
</dbReference>
<sequence length="379" mass="45091">MVTKKTRVARRRRICLPFLPEEIIEQVILRVACVKSIGRWMSVCKSWYALIKSHYFINIHLSRPSNKKYLLCKHHGKRRPRGYHGLDYYSLNYDKEALDEYSMLDPGKFSFLHGCNGLICFTKAADSERLCLWNPAIRKFKVVPASPHGQYYHPHKPYFRPFKLWFDSKANDYRILRMSIYINKATVIEFYSLKTNSWTLISKDTSVKSGSISECTCLNGIWYWIKYGDDINTLISLDTGNWMFGKVMTWKKPSRNWTPYLMPINDRYLIICYYHPYNNVHLRWRWWFTMIYDQSSNKFYTIDFQHTRNMIDGWVPIGVRNNGEILLQNYLGTNREIVSWNLESNRMDQFVPAYSHRLECVFPYTETLALLNDEDATTI</sequence>
<keyword evidence="3" id="KW-1185">Reference proteome</keyword>
<dbReference type="PANTHER" id="PTHR31672:SF13">
    <property type="entry name" value="F-BOX PROTEIN CPR30-LIKE"/>
    <property type="match status" value="1"/>
</dbReference>
<reference evidence="2" key="2">
    <citation type="submission" date="2022-03" db="EMBL/GenBank/DDBJ databases">
        <title>Draft title - Genomic analysis of global carrot germplasm unveils the trajectory of domestication and the origin of high carotenoid orange carrot.</title>
        <authorList>
            <person name="Iorizzo M."/>
            <person name="Ellison S."/>
            <person name="Senalik D."/>
            <person name="Macko-Podgorni A."/>
            <person name="Grzebelus D."/>
            <person name="Bostan H."/>
            <person name="Rolling W."/>
            <person name="Curaba J."/>
            <person name="Simon P."/>
        </authorList>
    </citation>
    <scope>NUCLEOTIDE SEQUENCE</scope>
    <source>
        <tissue evidence="2">Leaf</tissue>
    </source>
</reference>
<feature type="domain" description="F-box" evidence="1">
    <location>
        <begin position="19"/>
        <end position="60"/>
    </location>
</feature>
<accession>A0AAF0WI44</accession>
<dbReference type="SMART" id="SM00256">
    <property type="entry name" value="FBOX"/>
    <property type="match status" value="1"/>
</dbReference>
<dbReference type="NCBIfam" id="TIGR01640">
    <property type="entry name" value="F_box_assoc_1"/>
    <property type="match status" value="1"/>
</dbReference>